<keyword evidence="7 15" id="KW-0067">ATP-binding</keyword>
<keyword evidence="9 15" id="KW-0233">DNA recombination</keyword>
<evidence type="ECO:0000256" key="11">
    <source>
        <dbReference type="ARBA" id="ARBA00023235"/>
    </source>
</evidence>
<dbReference type="InterPro" id="IPR011545">
    <property type="entry name" value="DEAD/DEAH_box_helicase_dom"/>
</dbReference>
<dbReference type="OrthoDB" id="9804325at2"/>
<name>A0A5Q2Q5E7_9GAMM</name>
<dbReference type="Gene3D" id="3.40.50.300">
    <property type="entry name" value="P-loop containing nucleotide triphosphate hydrolases"/>
    <property type="match status" value="2"/>
</dbReference>
<evidence type="ECO:0000256" key="3">
    <source>
        <dbReference type="ARBA" id="ARBA00022741"/>
    </source>
</evidence>
<dbReference type="AlphaFoldDB" id="A0A5Q2Q5E7"/>
<evidence type="ECO:0000256" key="13">
    <source>
        <dbReference type="ARBA" id="ARBA00034808"/>
    </source>
</evidence>
<evidence type="ECO:0000256" key="6">
    <source>
        <dbReference type="ARBA" id="ARBA00022806"/>
    </source>
</evidence>
<keyword evidence="3 15" id="KW-0547">Nucleotide-binding</keyword>
<dbReference type="Pfam" id="PF00271">
    <property type="entry name" value="Helicase_C"/>
    <property type="match status" value="1"/>
</dbReference>
<evidence type="ECO:0000259" key="17">
    <source>
        <dbReference type="PROSITE" id="PS51194"/>
    </source>
</evidence>
<dbReference type="NCBIfam" id="TIGR00643">
    <property type="entry name" value="recG"/>
    <property type="match status" value="1"/>
</dbReference>
<dbReference type="NCBIfam" id="NF008168">
    <property type="entry name" value="PRK10917.2-2"/>
    <property type="match status" value="1"/>
</dbReference>
<keyword evidence="10 15" id="KW-0234">DNA repair</keyword>
<evidence type="ECO:0000256" key="1">
    <source>
        <dbReference type="ARBA" id="ARBA00007504"/>
    </source>
</evidence>
<dbReference type="GO" id="GO:0043138">
    <property type="term" value="F:3'-5' DNA helicase activity"/>
    <property type="evidence" value="ECO:0007669"/>
    <property type="project" value="UniProtKB-EC"/>
</dbReference>
<dbReference type="Pfam" id="PF00270">
    <property type="entry name" value="DEAD"/>
    <property type="match status" value="1"/>
</dbReference>
<dbReference type="InterPro" id="IPR033454">
    <property type="entry name" value="RecG_wedge"/>
</dbReference>
<keyword evidence="11" id="KW-0413">Isomerase</keyword>
<protein>
    <recommendedName>
        <fullName evidence="2 15">ATP-dependent DNA helicase RecG</fullName>
        <ecNumber evidence="13 15">5.6.2.4</ecNumber>
    </recommendedName>
</protein>
<dbReference type="Pfam" id="PF19833">
    <property type="entry name" value="RecG_dom3_C"/>
    <property type="match status" value="1"/>
</dbReference>
<keyword evidence="4 15" id="KW-0227">DNA damage</keyword>
<comment type="similarity">
    <text evidence="1 15">Belongs to the helicase family. RecG subfamily.</text>
</comment>
<evidence type="ECO:0000256" key="5">
    <source>
        <dbReference type="ARBA" id="ARBA00022801"/>
    </source>
</evidence>
<dbReference type="GO" id="GO:0006281">
    <property type="term" value="P:DNA repair"/>
    <property type="evidence" value="ECO:0007669"/>
    <property type="project" value="UniProtKB-UniRule"/>
</dbReference>
<dbReference type="RefSeq" id="WP_153712703.1">
    <property type="nucleotide sequence ID" value="NZ_CP045871.1"/>
</dbReference>
<reference evidence="18 19" key="1">
    <citation type="submission" date="2019-11" db="EMBL/GenBank/DDBJ databases">
        <authorList>
            <person name="Khan S.A."/>
            <person name="Jeon C.O."/>
            <person name="Chun B.H."/>
        </authorList>
    </citation>
    <scope>NUCLEOTIDE SEQUENCE [LARGE SCALE GENOMIC DNA]</scope>
    <source>
        <strain evidence="18 19">IMCC 1097</strain>
    </source>
</reference>
<dbReference type="SMART" id="SM00490">
    <property type="entry name" value="HELICc"/>
    <property type="match status" value="1"/>
</dbReference>
<dbReference type="InterPro" id="IPR045562">
    <property type="entry name" value="RecG_dom3_C"/>
</dbReference>
<comment type="catalytic activity">
    <reaction evidence="14 15">
        <text>ATP + H2O = ADP + phosphate + H(+)</text>
        <dbReference type="Rhea" id="RHEA:13065"/>
        <dbReference type="ChEBI" id="CHEBI:15377"/>
        <dbReference type="ChEBI" id="CHEBI:15378"/>
        <dbReference type="ChEBI" id="CHEBI:30616"/>
        <dbReference type="ChEBI" id="CHEBI:43474"/>
        <dbReference type="ChEBI" id="CHEBI:456216"/>
        <dbReference type="EC" id="5.6.2.4"/>
    </reaction>
</comment>
<dbReference type="InterPro" id="IPR014001">
    <property type="entry name" value="Helicase_ATP-bd"/>
</dbReference>
<evidence type="ECO:0000313" key="19">
    <source>
        <dbReference type="Proteomes" id="UP000388235"/>
    </source>
</evidence>
<dbReference type="SUPFAM" id="SSF52540">
    <property type="entry name" value="P-loop containing nucleoside triphosphate hydrolases"/>
    <property type="match status" value="2"/>
</dbReference>
<keyword evidence="8" id="KW-0238">DNA-binding</keyword>
<accession>A0A5Q2Q5E7</accession>
<dbReference type="GO" id="GO:0006310">
    <property type="term" value="P:DNA recombination"/>
    <property type="evidence" value="ECO:0007669"/>
    <property type="project" value="UniProtKB-UniRule"/>
</dbReference>
<dbReference type="Proteomes" id="UP000388235">
    <property type="component" value="Chromosome"/>
</dbReference>
<gene>
    <name evidence="18" type="primary">recG</name>
    <name evidence="18" type="ORF">GH975_00935</name>
</gene>
<evidence type="ECO:0000256" key="4">
    <source>
        <dbReference type="ARBA" id="ARBA00022763"/>
    </source>
</evidence>
<dbReference type="GO" id="GO:0016887">
    <property type="term" value="F:ATP hydrolysis activity"/>
    <property type="evidence" value="ECO:0007669"/>
    <property type="project" value="RHEA"/>
</dbReference>
<keyword evidence="19" id="KW-1185">Reference proteome</keyword>
<evidence type="ECO:0000256" key="10">
    <source>
        <dbReference type="ARBA" id="ARBA00023204"/>
    </source>
</evidence>
<evidence type="ECO:0000256" key="15">
    <source>
        <dbReference type="RuleBase" id="RU363016"/>
    </source>
</evidence>
<dbReference type="CDD" id="cd04488">
    <property type="entry name" value="RecG_wedge_OBF"/>
    <property type="match status" value="1"/>
</dbReference>
<dbReference type="PROSITE" id="PS51192">
    <property type="entry name" value="HELICASE_ATP_BIND_1"/>
    <property type="match status" value="1"/>
</dbReference>
<dbReference type="FunFam" id="3.40.50.300:FF:000391">
    <property type="entry name" value="ATP-dependent DNA helicase RecG"/>
    <property type="match status" value="1"/>
</dbReference>
<feature type="domain" description="Helicase ATP-binding" evidence="16">
    <location>
        <begin position="280"/>
        <end position="443"/>
    </location>
</feature>
<dbReference type="Pfam" id="PF17191">
    <property type="entry name" value="RecG_wedge"/>
    <property type="match status" value="1"/>
</dbReference>
<keyword evidence="5 15" id="KW-0378">Hydrolase</keyword>
<proteinExistence type="inferred from homology"/>
<organism evidence="18 19">
    <name type="scientific">Litorivicinus lipolyticus</name>
    <dbReference type="NCBI Taxonomy" id="418701"/>
    <lineage>
        <taxon>Bacteria</taxon>
        <taxon>Pseudomonadati</taxon>
        <taxon>Pseudomonadota</taxon>
        <taxon>Gammaproteobacteria</taxon>
        <taxon>Oceanospirillales</taxon>
        <taxon>Litorivicinaceae</taxon>
        <taxon>Litorivicinus</taxon>
    </lineage>
</organism>
<evidence type="ECO:0000256" key="12">
    <source>
        <dbReference type="ARBA" id="ARBA00034617"/>
    </source>
</evidence>
<comment type="catalytic activity">
    <reaction evidence="12 15">
        <text>Couples ATP hydrolysis with the unwinding of duplex DNA by translocating in the 3'-5' direction.</text>
        <dbReference type="EC" id="5.6.2.4"/>
    </reaction>
</comment>
<dbReference type="InterPro" id="IPR001650">
    <property type="entry name" value="Helicase_C-like"/>
</dbReference>
<comment type="function">
    <text evidence="15">Plays a critical role in recombination and DNA repair. Helps process Holliday junction intermediates to mature products by catalyzing branch migration. Has replication fork regression activity, unwinds stalled or blocked replication forks to make a HJ that can be resolved. Has a DNA unwinding activity characteristic of a DNA helicase with 3'-5' polarity.</text>
</comment>
<dbReference type="InterPro" id="IPR004609">
    <property type="entry name" value="ATP-dep_DNA_helicase_RecG"/>
</dbReference>
<dbReference type="Gene3D" id="2.40.50.140">
    <property type="entry name" value="Nucleic acid-binding proteins"/>
    <property type="match status" value="1"/>
</dbReference>
<sequence>MSEAADLSLSQLTGVGPKVLEKLSKLHVHSILDLAFHLPLRYEDRTRVAPIASLQPSMRVLIEGRKIGIREVMGQRRSLLVTVGDATGTLTLRLFHYSRGMRTSLENADALRCFGEARVGAHSLEMVHPEIQFGEHDLITLSDTLDPIYPITDGLQQKSLRKLVAQSLSFVEAHGLLEPLIPADIEAEFQLPDLLQSLKRLHHPTPAQWARFEDAPERSRLVIEELLGHRLALLERKAIRKQKPAPRCPLDTPLKARFSAALPYTPTAAQQRVVAEIEADLDRPEPMHRLIQGDVGAGKTLVAAMAALPVLAQGHQITVMAPTEILAEQHRDAFKAWFEPLGYGVVWLSGSMKAAAKRDALAQLASGQAAIAVGTHALFQNGVEFADLGLVVVDEQHRFGVHQRLALTGKGGTQAPHQLIMTATPIPRTLAMSLYADMDMSVIDELPPGRTPIDTRVISARKRDLVAERIGHLVAQGGQVYWICTLVEQSEHLAAQAAETSHAWLTDALPGLTVDLVHGRMSAEQKQTAMEGFKQGATQVLVATTVIEVGVDVPNANLIVIENAERLGLAQLHQLRGRVGRGRRASYCLLMYEPGLSENGRERLQTLRDSNDGFVIAEKDLELRGPGDMLGTRQTGDLSFRVANLARDRDLLPVTAQLAQRLLSDDPQRAQKLIQRWVGSRLIYTQV</sequence>
<evidence type="ECO:0000259" key="16">
    <source>
        <dbReference type="PROSITE" id="PS51192"/>
    </source>
</evidence>
<dbReference type="PROSITE" id="PS51194">
    <property type="entry name" value="HELICASE_CTER"/>
    <property type="match status" value="1"/>
</dbReference>
<dbReference type="PANTHER" id="PTHR47964:SF1">
    <property type="entry name" value="ATP-DEPENDENT DNA HELICASE HOMOLOG RECG, CHLOROPLASTIC"/>
    <property type="match status" value="1"/>
</dbReference>
<dbReference type="EC" id="5.6.2.4" evidence="13 15"/>
<dbReference type="InterPro" id="IPR012340">
    <property type="entry name" value="NA-bd_OB-fold"/>
</dbReference>
<dbReference type="InterPro" id="IPR027417">
    <property type="entry name" value="P-loop_NTPase"/>
</dbReference>
<dbReference type="KEGG" id="llp:GH975_00935"/>
<evidence type="ECO:0000256" key="7">
    <source>
        <dbReference type="ARBA" id="ARBA00022840"/>
    </source>
</evidence>
<dbReference type="SUPFAM" id="SSF50249">
    <property type="entry name" value="Nucleic acid-binding proteins"/>
    <property type="match status" value="1"/>
</dbReference>
<evidence type="ECO:0000256" key="9">
    <source>
        <dbReference type="ARBA" id="ARBA00023172"/>
    </source>
</evidence>
<dbReference type="EMBL" id="CP045871">
    <property type="protein sequence ID" value="QGG79199.1"/>
    <property type="molecule type" value="Genomic_DNA"/>
</dbReference>
<keyword evidence="6 15" id="KW-0347">Helicase</keyword>
<evidence type="ECO:0000313" key="18">
    <source>
        <dbReference type="EMBL" id="QGG79199.1"/>
    </source>
</evidence>
<dbReference type="GO" id="GO:0005524">
    <property type="term" value="F:ATP binding"/>
    <property type="evidence" value="ECO:0007669"/>
    <property type="project" value="UniProtKB-KW"/>
</dbReference>
<dbReference type="InterPro" id="IPR047112">
    <property type="entry name" value="RecG/Mfd"/>
</dbReference>
<dbReference type="PANTHER" id="PTHR47964">
    <property type="entry name" value="ATP-DEPENDENT DNA HELICASE HOMOLOG RECG, CHLOROPLASTIC"/>
    <property type="match status" value="1"/>
</dbReference>
<dbReference type="NCBIfam" id="NF008163">
    <property type="entry name" value="PRK10917.1-1"/>
    <property type="match status" value="1"/>
</dbReference>
<dbReference type="SMART" id="SM00487">
    <property type="entry name" value="DEXDc"/>
    <property type="match status" value="1"/>
</dbReference>
<evidence type="ECO:0000256" key="14">
    <source>
        <dbReference type="ARBA" id="ARBA00048988"/>
    </source>
</evidence>
<feature type="domain" description="Helicase C-terminal" evidence="17">
    <location>
        <begin position="452"/>
        <end position="622"/>
    </location>
</feature>
<dbReference type="CDD" id="cd17992">
    <property type="entry name" value="DEXHc_RecG"/>
    <property type="match status" value="1"/>
</dbReference>
<evidence type="ECO:0000256" key="2">
    <source>
        <dbReference type="ARBA" id="ARBA00017846"/>
    </source>
</evidence>
<dbReference type="GO" id="GO:0003677">
    <property type="term" value="F:DNA binding"/>
    <property type="evidence" value="ECO:0007669"/>
    <property type="project" value="UniProtKB-KW"/>
</dbReference>
<evidence type="ECO:0000256" key="8">
    <source>
        <dbReference type="ARBA" id="ARBA00023125"/>
    </source>
</evidence>